<protein>
    <recommendedName>
        <fullName evidence="6">ATP-dependent helicase</fullName>
    </recommendedName>
</protein>
<dbReference type="Proteomes" id="UP000243413">
    <property type="component" value="Chromosome I"/>
</dbReference>
<gene>
    <name evidence="2" type="ORF">NBRC116187_21160</name>
    <name evidence="3" type="ORF">SAMN05216271_3640</name>
</gene>
<organism evidence="3 4">
    <name type="scientific">Halopseudomonas sabulinigri</name>
    <dbReference type="NCBI Taxonomy" id="472181"/>
    <lineage>
        <taxon>Bacteria</taxon>
        <taxon>Pseudomonadati</taxon>
        <taxon>Pseudomonadota</taxon>
        <taxon>Gammaproteobacteria</taxon>
        <taxon>Pseudomonadales</taxon>
        <taxon>Pseudomonadaceae</taxon>
        <taxon>Halopseudomonas</taxon>
    </lineage>
</organism>
<dbReference type="NCBIfam" id="NF041600">
    <property type="entry name" value="cyt_ox_CcoM"/>
    <property type="match status" value="1"/>
</dbReference>
<name>A0A1H1XST3_9GAMM</name>
<keyword evidence="1" id="KW-1133">Transmembrane helix</keyword>
<dbReference type="STRING" id="472181.SAMN05216271_3640"/>
<keyword evidence="1" id="KW-0812">Transmembrane</keyword>
<evidence type="ECO:0000313" key="5">
    <source>
        <dbReference type="Proteomes" id="UP001486808"/>
    </source>
</evidence>
<evidence type="ECO:0000313" key="2">
    <source>
        <dbReference type="EMBL" id="GAA6131756.1"/>
    </source>
</evidence>
<evidence type="ECO:0000256" key="1">
    <source>
        <dbReference type="SAM" id="Phobius"/>
    </source>
</evidence>
<sequence>MYIDAAVIAGLITVGLILAFFGGVGLFIWKDIQKTKNKP</sequence>
<dbReference type="AlphaFoldDB" id="A0A1H1XST3"/>
<reference evidence="2 5" key="3">
    <citation type="submission" date="2024-04" db="EMBL/GenBank/DDBJ databases">
        <title>Draft genome sequence of Halopseudomonas sabulinigri NBRC 116187.</title>
        <authorList>
            <person name="Miyakawa T."/>
            <person name="Kusuya Y."/>
            <person name="Miura T."/>
        </authorList>
    </citation>
    <scope>NUCLEOTIDE SEQUENCE [LARGE SCALE GENOMIC DNA]</scope>
    <source>
        <strain evidence="2 5">4NH20-0042</strain>
    </source>
</reference>
<evidence type="ECO:0000313" key="3">
    <source>
        <dbReference type="EMBL" id="SDT11806.1"/>
    </source>
</evidence>
<dbReference type="EMBL" id="LT629763">
    <property type="protein sequence ID" value="SDT11806.1"/>
    <property type="molecule type" value="Genomic_DNA"/>
</dbReference>
<reference evidence="3" key="2">
    <citation type="submission" date="2016-10" db="EMBL/GenBank/DDBJ databases">
        <authorList>
            <person name="de Groot N.N."/>
        </authorList>
    </citation>
    <scope>NUCLEOTIDE SEQUENCE [LARGE SCALE GENOMIC DNA]</scope>
    <source>
        <strain evidence="3">JCM 14963</strain>
    </source>
</reference>
<keyword evidence="5" id="KW-1185">Reference proteome</keyword>
<evidence type="ECO:0000313" key="4">
    <source>
        <dbReference type="Proteomes" id="UP000243413"/>
    </source>
</evidence>
<dbReference type="InterPro" id="IPR048085">
    <property type="entry name" value="Cyt_ox_CcoM-like"/>
</dbReference>
<proteinExistence type="predicted"/>
<accession>A0A1H1XST3</accession>
<evidence type="ECO:0008006" key="6">
    <source>
        <dbReference type="Google" id="ProtNLM"/>
    </source>
</evidence>
<dbReference type="EMBL" id="BAABWD010000002">
    <property type="protein sequence ID" value="GAA6131756.1"/>
    <property type="molecule type" value="Genomic_DNA"/>
</dbReference>
<reference evidence="4" key="1">
    <citation type="submission" date="2016-10" db="EMBL/GenBank/DDBJ databases">
        <authorList>
            <person name="Varghese N."/>
            <person name="Submissions S."/>
        </authorList>
    </citation>
    <scope>NUCLEOTIDE SEQUENCE [LARGE SCALE GENOMIC DNA]</scope>
    <source>
        <strain evidence="4">JCM 14963</strain>
    </source>
</reference>
<dbReference type="Proteomes" id="UP001486808">
    <property type="component" value="Unassembled WGS sequence"/>
</dbReference>
<keyword evidence="1" id="KW-0472">Membrane</keyword>
<feature type="transmembrane region" description="Helical" evidence="1">
    <location>
        <begin position="6"/>
        <end position="29"/>
    </location>
</feature>
<dbReference type="RefSeq" id="WP_331457161.1">
    <property type="nucleotide sequence ID" value="NZ_BAABWD010000002.1"/>
</dbReference>